<evidence type="ECO:0000256" key="7">
    <source>
        <dbReference type="SAM" id="MobiDB-lite"/>
    </source>
</evidence>
<evidence type="ECO:0000256" key="5">
    <source>
        <dbReference type="ARBA" id="ARBA00022840"/>
    </source>
</evidence>
<evidence type="ECO:0000313" key="12">
    <source>
        <dbReference type="Proteomes" id="UP000734854"/>
    </source>
</evidence>
<dbReference type="GO" id="GO:0009360">
    <property type="term" value="C:DNA polymerase III complex"/>
    <property type="evidence" value="ECO:0007669"/>
    <property type="project" value="InterPro"/>
</dbReference>
<dbReference type="Pfam" id="PF23007">
    <property type="entry name" value="DnaA_N-like_STI"/>
    <property type="match status" value="1"/>
</dbReference>
<dbReference type="GO" id="GO:0006281">
    <property type="term" value="P:DNA repair"/>
    <property type="evidence" value="ECO:0007669"/>
    <property type="project" value="TreeGrafter"/>
</dbReference>
<dbReference type="GO" id="GO:0003677">
    <property type="term" value="F:DNA binding"/>
    <property type="evidence" value="ECO:0007669"/>
    <property type="project" value="InterPro"/>
</dbReference>
<dbReference type="Pfam" id="PF12169">
    <property type="entry name" value="DNA_pol3_gamma3"/>
    <property type="match status" value="1"/>
</dbReference>
<dbReference type="InterPro" id="IPR012763">
    <property type="entry name" value="DNA_pol_III_sug/sutau_N"/>
</dbReference>
<evidence type="ECO:0000259" key="9">
    <source>
        <dbReference type="Pfam" id="PF22608"/>
    </source>
</evidence>
<reference evidence="11 12" key="1">
    <citation type="submission" date="2020-08" db="EMBL/GenBank/DDBJ databases">
        <title>Plant Genome Project.</title>
        <authorList>
            <person name="Zhang R.-G."/>
        </authorList>
    </citation>
    <scope>NUCLEOTIDE SEQUENCE [LARGE SCALE GENOMIC DNA]</scope>
    <source>
        <tissue evidence="11">Rhizome</tissue>
    </source>
</reference>
<feature type="region of interest" description="Disordered" evidence="7">
    <location>
        <begin position="949"/>
        <end position="973"/>
    </location>
</feature>
<dbReference type="InterPro" id="IPR027417">
    <property type="entry name" value="P-loop_NTPase"/>
</dbReference>
<feature type="domain" description="DNA polymerase III subunit gamma/tau helical lid" evidence="9">
    <location>
        <begin position="597"/>
        <end position="637"/>
    </location>
</feature>
<feature type="compositionally biased region" description="Polar residues" evidence="7">
    <location>
        <begin position="949"/>
        <end position="958"/>
    </location>
</feature>
<dbReference type="EMBL" id="JACMSC010000017">
    <property type="protein sequence ID" value="KAG6478176.1"/>
    <property type="molecule type" value="Genomic_DNA"/>
</dbReference>
<dbReference type="InterPro" id="IPR050238">
    <property type="entry name" value="DNA_Rep/Repair_Clamp_Loader"/>
</dbReference>
<keyword evidence="4" id="KW-0862">Zinc</keyword>
<dbReference type="InterPro" id="IPR008921">
    <property type="entry name" value="DNA_pol3_clamp-load_cplx_C"/>
</dbReference>
<evidence type="ECO:0000256" key="3">
    <source>
        <dbReference type="ARBA" id="ARBA00022741"/>
    </source>
</evidence>
<evidence type="ECO:0000313" key="11">
    <source>
        <dbReference type="EMBL" id="KAG6478176.1"/>
    </source>
</evidence>
<dbReference type="SUPFAM" id="SSF48019">
    <property type="entry name" value="post-AAA+ oligomerization domain-like"/>
    <property type="match status" value="1"/>
</dbReference>
<evidence type="ECO:0000256" key="1">
    <source>
        <dbReference type="ARBA" id="ARBA00006360"/>
    </source>
</evidence>
<dbReference type="Proteomes" id="UP000734854">
    <property type="component" value="Unassembled WGS sequence"/>
</dbReference>
<name>A0A8J5EZW2_ZINOF</name>
<protein>
    <submittedName>
        <fullName evidence="11">Uncharacterized protein</fullName>
    </submittedName>
</protein>
<evidence type="ECO:0000256" key="6">
    <source>
        <dbReference type="ARBA" id="ARBA00023054"/>
    </source>
</evidence>
<dbReference type="Gene3D" id="3.40.50.300">
    <property type="entry name" value="P-loop containing nucleotide triphosphate hydrolases"/>
    <property type="match status" value="1"/>
</dbReference>
<dbReference type="GO" id="GO:0003887">
    <property type="term" value="F:DNA-directed DNA polymerase activity"/>
    <property type="evidence" value="ECO:0007669"/>
    <property type="project" value="InterPro"/>
</dbReference>
<evidence type="ECO:0000259" key="8">
    <source>
        <dbReference type="Pfam" id="PF12169"/>
    </source>
</evidence>
<keyword evidence="5" id="KW-0067">ATP-binding</keyword>
<comment type="similarity">
    <text evidence="1">Belongs to the DnaX/STICHEL family.</text>
</comment>
<dbReference type="CDD" id="cd18137">
    <property type="entry name" value="HLD_clamp_pol_III_gamma_tau"/>
    <property type="match status" value="1"/>
</dbReference>
<evidence type="ECO:0000256" key="4">
    <source>
        <dbReference type="ARBA" id="ARBA00022833"/>
    </source>
</evidence>
<proteinExistence type="inferred from homology"/>
<dbReference type="PANTHER" id="PTHR11669">
    <property type="entry name" value="REPLICATION FACTOR C / DNA POLYMERASE III GAMMA-TAU SUBUNIT"/>
    <property type="match status" value="1"/>
</dbReference>
<dbReference type="GO" id="GO:0046872">
    <property type="term" value="F:metal ion binding"/>
    <property type="evidence" value="ECO:0007669"/>
    <property type="project" value="UniProtKB-KW"/>
</dbReference>
<keyword evidence="3" id="KW-0547">Nucleotide-binding</keyword>
<keyword evidence="12" id="KW-1185">Reference proteome</keyword>
<dbReference type="Pfam" id="PF13177">
    <property type="entry name" value="DNA_pol3_delta2"/>
    <property type="match status" value="1"/>
</dbReference>
<accession>A0A8J5EZW2</accession>
<dbReference type="InterPro" id="IPR045085">
    <property type="entry name" value="HLD_clamp_pol_III_gamma_tau"/>
</dbReference>
<dbReference type="Gene3D" id="1.20.272.10">
    <property type="match status" value="1"/>
</dbReference>
<keyword evidence="2" id="KW-0479">Metal-binding</keyword>
<dbReference type="GO" id="GO:0006261">
    <property type="term" value="P:DNA-templated DNA replication"/>
    <property type="evidence" value="ECO:0007669"/>
    <property type="project" value="TreeGrafter"/>
</dbReference>
<dbReference type="Pfam" id="PF22608">
    <property type="entry name" value="DNAX_ATPase_lid"/>
    <property type="match status" value="1"/>
</dbReference>
<dbReference type="PANTHER" id="PTHR11669:SF63">
    <property type="entry name" value="PROTEIN STICHEL"/>
    <property type="match status" value="1"/>
</dbReference>
<dbReference type="NCBIfam" id="TIGR02397">
    <property type="entry name" value="dnaX_nterm"/>
    <property type="match status" value="1"/>
</dbReference>
<evidence type="ECO:0000259" key="10">
    <source>
        <dbReference type="Pfam" id="PF23007"/>
    </source>
</evidence>
<feature type="region of interest" description="Disordered" evidence="7">
    <location>
        <begin position="909"/>
        <end position="928"/>
    </location>
</feature>
<comment type="caution">
    <text evidence="11">The sequence shown here is derived from an EMBL/GenBank/DDBJ whole genome shotgun (WGS) entry which is preliminary data.</text>
</comment>
<organism evidence="11 12">
    <name type="scientific">Zingiber officinale</name>
    <name type="common">Ginger</name>
    <name type="synonym">Amomum zingiber</name>
    <dbReference type="NCBI Taxonomy" id="94328"/>
    <lineage>
        <taxon>Eukaryota</taxon>
        <taxon>Viridiplantae</taxon>
        <taxon>Streptophyta</taxon>
        <taxon>Embryophyta</taxon>
        <taxon>Tracheophyta</taxon>
        <taxon>Spermatophyta</taxon>
        <taxon>Magnoliopsida</taxon>
        <taxon>Liliopsida</taxon>
        <taxon>Zingiberales</taxon>
        <taxon>Zingiberaceae</taxon>
        <taxon>Zingiber</taxon>
    </lineage>
</organism>
<dbReference type="AlphaFoldDB" id="A0A8J5EZW2"/>
<keyword evidence="6" id="KW-0175">Coiled coil</keyword>
<sequence length="1156" mass="128361">MVETCVGPSELHLKKELTALQKARFLRDPETCSSWKSPASSKSLIAISNINSKNQIIGNLAGKTNVSHAILDKGEAKSSKIYLYNWKHRSTRSIDNGTKSVEDKQLSVRESSEDNLRNHHVLDSNSHAYPECLGSIYRVTGTNLDTLYRKTDRTSRKNSKARKGMNNQGPISMLLDMQSNPLAFVNSAEQSDDAENCNAEDLPQLKHELSQWKVHCSLSASPLLSDSGFSNLSYSSKIFRMMQKQESSSCTPASTNSYYKFGVHNPSVVDSCDGTATSCEGDELDRPDLPNNQGCGMSCYWSKRTKYRGIGGLNSPSLSDTIKRKGSIILCGRKRSSGHSKPKHTSKVSQGLPLLTNSCNDGSSCLDTASDELSTNLGELDLEAVSRLNGMRWSSCKSQDTLEVARLGEYDLELEDKRDIIHKYQPRSFDEIIGQNIVVHSLSNAILWGRIAPAYLFQGPRGTGKTSVARIFAAALNCLSNEDKKPCWLCWECTAFSSRSRTTMHEVNATSKKKLDKLRYLLKHLSLSKPTSRYRIFVIDDCHMISQKVWSLFTKYLEEDLPRVVFIFCTIDMMNLPHSIITRCQKYSFSKVKDVDITCRLRSISEQENLDVELEAINLIALNSDGSPRDAESMLDQLSLLGKTITTTLVNDFVGVVSDDKLLDLLEIAMSSNNAETVKRSRELLDSGIDPIALMSQLAGLIMDIIAGTYELKNLQIHDTTLGKHSLTEAELDRLKQALKIISDAERQLRCSSERSTWFTAALLRLGESQCLENTQSSNNNKQNTDMVYNTRFCQGRRSLGDAIIDTRLANEATCVKLCAHANLDDLDMTWRRCIDQCHSNTLKQLLYGNGRLISITDNEGTLIVLITFEDDKIKTRAERFLSSITNSFEMVLKQNVEVRLSLLPKNNVEGTEASSESSAGNLLQREGSNKVELKTVSGLSEKDKLKRTSNLPVNTVNHSEKLQSAEKPEKPEVIADSQVPSIPMLLAEVKGESTHQCQKATSDEQRLESVWIQAADNYTPEFLGHSKPEKNQILPQNGVISQDNIQSLTALDAVSSRIDELNHGINCLKVCDAEDSHKEQAGAANQHVVSPSLLHKENQGYEPGPGCNGLLCWRTRKSNGRRVKQGVLIGSKKTGGQLSLLGQCSKLNSFSQVIS</sequence>
<dbReference type="InterPro" id="IPR054506">
    <property type="entry name" value="DnaA_N-like_STI"/>
</dbReference>
<dbReference type="GO" id="GO:0005524">
    <property type="term" value="F:ATP binding"/>
    <property type="evidence" value="ECO:0007669"/>
    <property type="project" value="UniProtKB-KW"/>
</dbReference>
<dbReference type="GO" id="GO:0005663">
    <property type="term" value="C:DNA replication factor C complex"/>
    <property type="evidence" value="ECO:0007669"/>
    <property type="project" value="TreeGrafter"/>
</dbReference>
<evidence type="ECO:0000256" key="2">
    <source>
        <dbReference type="ARBA" id="ARBA00022723"/>
    </source>
</evidence>
<feature type="compositionally biased region" description="Basic and acidic residues" evidence="7">
    <location>
        <begin position="959"/>
        <end position="973"/>
    </location>
</feature>
<dbReference type="Gene3D" id="1.10.8.60">
    <property type="match status" value="1"/>
</dbReference>
<dbReference type="InterPro" id="IPR022754">
    <property type="entry name" value="DNA_pol_III_gamma-3"/>
</dbReference>
<dbReference type="GO" id="GO:0003689">
    <property type="term" value="F:DNA clamp loader activity"/>
    <property type="evidence" value="ECO:0007669"/>
    <property type="project" value="TreeGrafter"/>
</dbReference>
<dbReference type="FunFam" id="1.10.8.60:FF:000013">
    <property type="entry name" value="DNA polymerase III subunit gamma/tau"/>
    <property type="match status" value="1"/>
</dbReference>
<dbReference type="SUPFAM" id="SSF52540">
    <property type="entry name" value="P-loop containing nucleoside triphosphate hydrolases"/>
    <property type="match status" value="1"/>
</dbReference>
<feature type="region of interest" description="Disordered" evidence="7">
    <location>
        <begin position="151"/>
        <end position="170"/>
    </location>
</feature>
<feature type="domain" description="DNA polymerase III gamma subunit" evidence="8">
    <location>
        <begin position="646"/>
        <end position="768"/>
    </location>
</feature>
<gene>
    <name evidence="11" type="ORF">ZIOFF_061608</name>
</gene>
<feature type="domain" description="STICHEL DnaA-N-like alpha-beta" evidence="10">
    <location>
        <begin position="822"/>
        <end position="903"/>
    </location>
</feature>